<evidence type="ECO:0000313" key="3">
    <source>
        <dbReference type="EMBL" id="CAF1628711.1"/>
    </source>
</evidence>
<feature type="region of interest" description="Disordered" evidence="1">
    <location>
        <begin position="1"/>
        <end position="30"/>
    </location>
</feature>
<comment type="caution">
    <text evidence="2">The sequence shown here is derived from an EMBL/GenBank/DDBJ whole genome shotgun (WGS) entry which is preliminary data.</text>
</comment>
<name>A0A815P4R2_9BILA</name>
<reference evidence="2" key="1">
    <citation type="submission" date="2021-02" db="EMBL/GenBank/DDBJ databases">
        <authorList>
            <person name="Nowell W R."/>
        </authorList>
    </citation>
    <scope>NUCLEOTIDE SEQUENCE</scope>
</reference>
<dbReference type="EMBL" id="CAJNOI010001865">
    <property type="protein sequence ID" value="CAF1444131.1"/>
    <property type="molecule type" value="Genomic_DNA"/>
</dbReference>
<evidence type="ECO:0000313" key="2">
    <source>
        <dbReference type="EMBL" id="CAF1444131.1"/>
    </source>
</evidence>
<evidence type="ECO:0000256" key="1">
    <source>
        <dbReference type="SAM" id="MobiDB-lite"/>
    </source>
</evidence>
<dbReference type="EMBL" id="CAJNOM010002195">
    <property type="protein sequence ID" value="CAF1628711.1"/>
    <property type="molecule type" value="Genomic_DNA"/>
</dbReference>
<proteinExistence type="predicted"/>
<dbReference type="Proteomes" id="UP000663832">
    <property type="component" value="Unassembled WGS sequence"/>
</dbReference>
<gene>
    <name evidence="2" type="ORF">BJG266_LOCUS40062</name>
    <name evidence="3" type="ORF">QVE165_LOCUS56945</name>
</gene>
<dbReference type="OrthoDB" id="10016731at2759"/>
<protein>
    <submittedName>
        <fullName evidence="2">Uncharacterized protein</fullName>
    </submittedName>
</protein>
<evidence type="ECO:0000313" key="4">
    <source>
        <dbReference type="Proteomes" id="UP000663832"/>
    </source>
</evidence>
<keyword evidence="4" id="KW-1185">Reference proteome</keyword>
<dbReference type="AlphaFoldDB" id="A0A815P4R2"/>
<accession>A0A815P4R2</accession>
<evidence type="ECO:0000313" key="5">
    <source>
        <dbReference type="Proteomes" id="UP000663877"/>
    </source>
</evidence>
<dbReference type="Proteomes" id="UP000663877">
    <property type="component" value="Unassembled WGS sequence"/>
</dbReference>
<feature type="region of interest" description="Disordered" evidence="1">
    <location>
        <begin position="67"/>
        <end position="110"/>
    </location>
</feature>
<organism evidence="2 5">
    <name type="scientific">Adineta steineri</name>
    <dbReference type="NCBI Taxonomy" id="433720"/>
    <lineage>
        <taxon>Eukaryota</taxon>
        <taxon>Metazoa</taxon>
        <taxon>Spiralia</taxon>
        <taxon>Gnathifera</taxon>
        <taxon>Rotifera</taxon>
        <taxon>Eurotatoria</taxon>
        <taxon>Bdelloidea</taxon>
        <taxon>Adinetida</taxon>
        <taxon>Adinetidae</taxon>
        <taxon>Adineta</taxon>
    </lineage>
</organism>
<feature type="compositionally biased region" description="Basic and acidic residues" evidence="1">
    <location>
        <begin position="1"/>
        <end position="28"/>
    </location>
</feature>
<sequence>MSSTAEHAEHSDDGHGPPTKEEHQKWNAEYKQNFLDQYRKQHNDAQVSAEDAWQVYLTAEQQWHAKLKELRHEHRQKHHQEHQQEHQQGHHQGHPQHQPQHGAPSGYFDETHTRINNELHQEFLNDFKATHAAADTINAEQAWPLVDKVQHSRHAKWEAEQAKHRHKHQ</sequence>